<dbReference type="InterPro" id="IPR006638">
    <property type="entry name" value="Elp3/MiaA/NifB-like_rSAM"/>
</dbReference>
<dbReference type="PANTHER" id="PTHR43409:SF7">
    <property type="entry name" value="BLL1977 PROTEIN"/>
    <property type="match status" value="1"/>
</dbReference>
<evidence type="ECO:0000256" key="2">
    <source>
        <dbReference type="ARBA" id="ARBA00022603"/>
    </source>
</evidence>
<keyword evidence="2" id="KW-0489">Methyltransferase</keyword>
<evidence type="ECO:0000256" key="5">
    <source>
        <dbReference type="ARBA" id="ARBA00022723"/>
    </source>
</evidence>
<evidence type="ECO:0000256" key="6">
    <source>
        <dbReference type="ARBA" id="ARBA00023004"/>
    </source>
</evidence>
<dbReference type="RefSeq" id="WP_204404184.1">
    <property type="nucleotide sequence ID" value="NZ_JAFBEE010000027.1"/>
</dbReference>
<dbReference type="SUPFAM" id="SSF102114">
    <property type="entry name" value="Radical SAM enzymes"/>
    <property type="match status" value="1"/>
</dbReference>
<dbReference type="PANTHER" id="PTHR43409">
    <property type="entry name" value="ANAEROBIC MAGNESIUM-PROTOPORPHYRIN IX MONOMETHYL ESTER CYCLASE-RELATED"/>
    <property type="match status" value="1"/>
</dbReference>
<dbReference type="InterPro" id="IPR007197">
    <property type="entry name" value="rSAM"/>
</dbReference>
<dbReference type="Gene3D" id="3.80.30.20">
    <property type="entry name" value="tm_1862 like domain"/>
    <property type="match status" value="1"/>
</dbReference>
<evidence type="ECO:0000259" key="8">
    <source>
        <dbReference type="PROSITE" id="PS51332"/>
    </source>
</evidence>
<accession>A0ABS2NTC3</accession>
<dbReference type="InterPro" id="IPR051198">
    <property type="entry name" value="BchE-like"/>
</dbReference>
<dbReference type="SFLD" id="SFLDG01082">
    <property type="entry name" value="B12-binding_domain_containing"/>
    <property type="match status" value="1"/>
</dbReference>
<keyword evidence="3" id="KW-0808">Transferase</keyword>
<protein>
    <submittedName>
        <fullName evidence="9">Radical SAM superfamily enzyme YgiQ (UPF0313 family)</fullName>
    </submittedName>
</protein>
<keyword evidence="5" id="KW-0479">Metal-binding</keyword>
<organism evidence="9 10">
    <name type="scientific">Alkaliphilus hydrothermalis</name>
    <dbReference type="NCBI Taxonomy" id="1482730"/>
    <lineage>
        <taxon>Bacteria</taxon>
        <taxon>Bacillati</taxon>
        <taxon>Bacillota</taxon>
        <taxon>Clostridia</taxon>
        <taxon>Peptostreptococcales</taxon>
        <taxon>Natronincolaceae</taxon>
        <taxon>Alkaliphilus</taxon>
    </lineage>
</organism>
<feature type="domain" description="B12-binding" evidence="8">
    <location>
        <begin position="15"/>
        <end position="162"/>
    </location>
</feature>
<dbReference type="CDD" id="cd01335">
    <property type="entry name" value="Radical_SAM"/>
    <property type="match status" value="1"/>
</dbReference>
<dbReference type="SUPFAM" id="SSF52242">
    <property type="entry name" value="Cobalamin (vitamin B12)-binding domain"/>
    <property type="match status" value="1"/>
</dbReference>
<evidence type="ECO:0000313" key="10">
    <source>
        <dbReference type="Proteomes" id="UP001314796"/>
    </source>
</evidence>
<name>A0ABS2NTC3_9FIRM</name>
<dbReference type="InterPro" id="IPR058240">
    <property type="entry name" value="rSAM_sf"/>
</dbReference>
<dbReference type="SFLD" id="SFLDG01123">
    <property type="entry name" value="methyltransferase_(Class_B)"/>
    <property type="match status" value="1"/>
</dbReference>
<proteinExistence type="predicted"/>
<evidence type="ECO:0000256" key="4">
    <source>
        <dbReference type="ARBA" id="ARBA00022691"/>
    </source>
</evidence>
<dbReference type="InterPro" id="IPR034466">
    <property type="entry name" value="Methyltransferase_Class_B"/>
</dbReference>
<keyword evidence="10" id="KW-1185">Reference proteome</keyword>
<sequence>MIKKEEYKIALVLPRGPMRSSAISQAGSEHLGLGYIASTLRAKGYNVKILNFQIQDFLLFEEGIDEEYDISPKAMAKEIFEFKPNLVGISTTGITLDNSLLISKHLKEINSEIRVLLGGHQASVTDQDILAKENYVDFVIKGEGEKSFLELADQLRIGEVQFENIEGLTYRQDGEVRCNPMGNHLELDELPMPARDDLEIIKERINIKQARISTSRGCLHACTFCIDPSLYRKRIWYAHSAKRVVDEMELLNKKYDIEHFWINDDNFIVATKESKQRAWDIGNEIMKRDLKIHYRVFFRSDVFKNGTDDGLLKHLYDSGLRIALVGFESGSPIRLKRFKKNTTVDLNLKVAKLIKENNLGLQIGFIMFDPLSTFEDLRKDIEFLYNIDEMYLVYNFIQNLDVFHGSEIANYLEAEGLLNERIDYKSPYRVYRFKDDRVGKLAKAMENIFDSETIRRDKILQKINIFEFPNLSEYVMSSNDTDLINKVNKFDDVRKETVKKLNDINYEFMIKAIDLAENEFDLTVFENMKNKVIEEQNYLYSNLLNQYTDLEMNTKTGDEDNGKKF</sequence>
<dbReference type="InterPro" id="IPR036724">
    <property type="entry name" value="Cobalamin-bd_sf"/>
</dbReference>
<evidence type="ECO:0000256" key="7">
    <source>
        <dbReference type="ARBA" id="ARBA00023014"/>
    </source>
</evidence>
<dbReference type="SFLD" id="SFLDS00029">
    <property type="entry name" value="Radical_SAM"/>
    <property type="match status" value="1"/>
</dbReference>
<dbReference type="Pfam" id="PF02310">
    <property type="entry name" value="B12-binding"/>
    <property type="match status" value="1"/>
</dbReference>
<evidence type="ECO:0000256" key="3">
    <source>
        <dbReference type="ARBA" id="ARBA00022679"/>
    </source>
</evidence>
<dbReference type="InterPro" id="IPR006158">
    <property type="entry name" value="Cobalamin-bd"/>
</dbReference>
<dbReference type="PROSITE" id="PS51332">
    <property type="entry name" value="B12_BINDING"/>
    <property type="match status" value="1"/>
</dbReference>
<keyword evidence="6" id="KW-0408">Iron</keyword>
<reference evidence="9 10" key="1">
    <citation type="submission" date="2021-01" db="EMBL/GenBank/DDBJ databases">
        <title>Genomic Encyclopedia of Type Strains, Phase IV (KMG-IV): sequencing the most valuable type-strain genomes for metagenomic binning, comparative biology and taxonomic classification.</title>
        <authorList>
            <person name="Goeker M."/>
        </authorList>
    </citation>
    <scope>NUCLEOTIDE SEQUENCE [LARGE SCALE GENOMIC DNA]</scope>
    <source>
        <strain evidence="9 10">DSM 25890</strain>
    </source>
</reference>
<gene>
    <name evidence="9" type="ORF">JOC73_002785</name>
</gene>
<dbReference type="SMART" id="SM00729">
    <property type="entry name" value="Elp3"/>
    <property type="match status" value="1"/>
</dbReference>
<dbReference type="Proteomes" id="UP001314796">
    <property type="component" value="Unassembled WGS sequence"/>
</dbReference>
<evidence type="ECO:0000256" key="1">
    <source>
        <dbReference type="ARBA" id="ARBA00001966"/>
    </source>
</evidence>
<keyword evidence="4" id="KW-0949">S-adenosyl-L-methionine</keyword>
<comment type="cofactor">
    <cofactor evidence="1">
        <name>[4Fe-4S] cluster</name>
        <dbReference type="ChEBI" id="CHEBI:49883"/>
    </cofactor>
</comment>
<dbReference type="CDD" id="cd02068">
    <property type="entry name" value="radical_SAM_B12_BD"/>
    <property type="match status" value="1"/>
</dbReference>
<dbReference type="InterPro" id="IPR023404">
    <property type="entry name" value="rSAM_horseshoe"/>
</dbReference>
<dbReference type="Gene3D" id="3.40.50.280">
    <property type="entry name" value="Cobalamin-binding domain"/>
    <property type="match status" value="1"/>
</dbReference>
<evidence type="ECO:0000313" key="9">
    <source>
        <dbReference type="EMBL" id="MBM7616203.1"/>
    </source>
</evidence>
<dbReference type="EMBL" id="JAFBEE010000027">
    <property type="protein sequence ID" value="MBM7616203.1"/>
    <property type="molecule type" value="Genomic_DNA"/>
</dbReference>
<dbReference type="Pfam" id="PF04055">
    <property type="entry name" value="Radical_SAM"/>
    <property type="match status" value="1"/>
</dbReference>
<comment type="caution">
    <text evidence="9">The sequence shown here is derived from an EMBL/GenBank/DDBJ whole genome shotgun (WGS) entry which is preliminary data.</text>
</comment>
<keyword evidence="7" id="KW-0411">Iron-sulfur</keyword>